<feature type="non-terminal residue" evidence="1">
    <location>
        <position position="1"/>
    </location>
</feature>
<name>A0A382M107_9ZZZZ</name>
<sequence length="37" mass="3828">VGEGRGANVSEILHMFDDVDVGGVSLAVKVLTSMLDP</sequence>
<protein>
    <submittedName>
        <fullName evidence="1">Uncharacterized protein</fullName>
    </submittedName>
</protein>
<dbReference type="EMBL" id="UINC01089886">
    <property type="protein sequence ID" value="SVC41347.1"/>
    <property type="molecule type" value="Genomic_DNA"/>
</dbReference>
<evidence type="ECO:0000313" key="1">
    <source>
        <dbReference type="EMBL" id="SVC41347.1"/>
    </source>
</evidence>
<dbReference type="AlphaFoldDB" id="A0A382M107"/>
<gene>
    <name evidence="1" type="ORF">METZ01_LOCUS294201</name>
</gene>
<accession>A0A382M107</accession>
<reference evidence="1" key="1">
    <citation type="submission" date="2018-05" db="EMBL/GenBank/DDBJ databases">
        <authorList>
            <person name="Lanie J.A."/>
            <person name="Ng W.-L."/>
            <person name="Kazmierczak K.M."/>
            <person name="Andrzejewski T.M."/>
            <person name="Davidsen T.M."/>
            <person name="Wayne K.J."/>
            <person name="Tettelin H."/>
            <person name="Glass J.I."/>
            <person name="Rusch D."/>
            <person name="Podicherti R."/>
            <person name="Tsui H.-C.T."/>
            <person name="Winkler M.E."/>
        </authorList>
    </citation>
    <scope>NUCLEOTIDE SEQUENCE</scope>
</reference>
<proteinExistence type="predicted"/>
<organism evidence="1">
    <name type="scientific">marine metagenome</name>
    <dbReference type="NCBI Taxonomy" id="408172"/>
    <lineage>
        <taxon>unclassified sequences</taxon>
        <taxon>metagenomes</taxon>
        <taxon>ecological metagenomes</taxon>
    </lineage>
</organism>